<keyword evidence="2 7" id="KW-0963">Cytoplasm</keyword>
<dbReference type="Pfam" id="PF13184">
    <property type="entry name" value="KH_NusA_1st"/>
    <property type="match status" value="1"/>
</dbReference>
<evidence type="ECO:0000256" key="5">
    <source>
        <dbReference type="ARBA" id="ARBA00023015"/>
    </source>
</evidence>
<dbReference type="GO" id="GO:0003700">
    <property type="term" value="F:DNA-binding transcription factor activity"/>
    <property type="evidence" value="ECO:0007669"/>
    <property type="project" value="InterPro"/>
</dbReference>
<dbReference type="GO" id="GO:0031564">
    <property type="term" value="P:transcription antitermination"/>
    <property type="evidence" value="ECO:0007669"/>
    <property type="project" value="UniProtKB-UniRule"/>
</dbReference>
<accession>A0A5J6PVF4</accession>
<dbReference type="Pfam" id="PF26594">
    <property type="entry name" value="KH_NusA_2nd"/>
    <property type="match status" value="1"/>
</dbReference>
<dbReference type="SUPFAM" id="SSF50249">
    <property type="entry name" value="Nucleic acid-binding proteins"/>
    <property type="match status" value="1"/>
</dbReference>
<reference evidence="9 10" key="1">
    <citation type="submission" date="2018-08" db="EMBL/GenBank/DDBJ databases">
        <title>Neisseria zalophi ATCC BAA-2455 complete genome.</title>
        <authorList>
            <person name="Veseli I.A."/>
            <person name="Buttler R."/>
            <person name="Mascarenhas dos Santos A.C."/>
            <person name="Pombert J.-F."/>
        </authorList>
    </citation>
    <scope>NUCLEOTIDE SEQUENCE [LARGE SCALE GENOMIC DNA]</scope>
    <source>
        <strain evidence="9 10">ATCC BAA-2455</strain>
    </source>
</reference>
<dbReference type="FunFam" id="3.30.300.20:FF:000002">
    <property type="entry name" value="Transcription termination/antitermination protein NusA"/>
    <property type="match status" value="1"/>
</dbReference>
<protein>
    <recommendedName>
        <fullName evidence="7">Transcription termination/antitermination protein NusA</fullName>
    </recommendedName>
</protein>
<keyword evidence="1 7" id="KW-0806">Transcription termination</keyword>
<proteinExistence type="inferred from homology"/>
<comment type="similarity">
    <text evidence="7">Belongs to the NusA family.</text>
</comment>
<dbReference type="PANTHER" id="PTHR22648">
    <property type="entry name" value="TRANSCRIPTION TERMINATION FACTOR NUSA"/>
    <property type="match status" value="1"/>
</dbReference>
<dbReference type="Proteomes" id="UP000325713">
    <property type="component" value="Chromosome"/>
</dbReference>
<gene>
    <name evidence="7 9" type="primary">nusA</name>
    <name evidence="9" type="ORF">D0T92_09280</name>
</gene>
<comment type="function">
    <text evidence="7">Participates in both transcription termination and antitermination.</text>
</comment>
<evidence type="ECO:0000313" key="9">
    <source>
        <dbReference type="EMBL" id="QEY26699.1"/>
    </source>
</evidence>
<dbReference type="NCBIfam" id="TIGR01953">
    <property type="entry name" value="NusA"/>
    <property type="match status" value="1"/>
</dbReference>
<evidence type="ECO:0000256" key="3">
    <source>
        <dbReference type="ARBA" id="ARBA00022814"/>
    </source>
</evidence>
<dbReference type="GO" id="GO:0006353">
    <property type="term" value="P:DNA-templated transcription termination"/>
    <property type="evidence" value="ECO:0007669"/>
    <property type="project" value="UniProtKB-UniRule"/>
</dbReference>
<dbReference type="CDD" id="cd22529">
    <property type="entry name" value="KH-II_NusA_rpt2"/>
    <property type="match status" value="1"/>
</dbReference>
<dbReference type="GO" id="GO:0003723">
    <property type="term" value="F:RNA binding"/>
    <property type="evidence" value="ECO:0007669"/>
    <property type="project" value="UniProtKB-UniRule"/>
</dbReference>
<dbReference type="OrthoDB" id="9807233at2"/>
<dbReference type="InterPro" id="IPR036555">
    <property type="entry name" value="NusA_N_sf"/>
</dbReference>
<dbReference type="Pfam" id="PF14520">
    <property type="entry name" value="HHH_5"/>
    <property type="match status" value="1"/>
</dbReference>
<dbReference type="Gene3D" id="1.10.150.20">
    <property type="entry name" value="5' to 3' exonuclease, C-terminal subdomain"/>
    <property type="match status" value="2"/>
</dbReference>
<feature type="domain" description="S1 motif" evidence="8">
    <location>
        <begin position="140"/>
        <end position="206"/>
    </location>
</feature>
<dbReference type="InterPro" id="IPR012340">
    <property type="entry name" value="NA-bd_OB-fold"/>
</dbReference>
<dbReference type="HAMAP" id="MF_00945_B">
    <property type="entry name" value="NusA_B"/>
    <property type="match status" value="1"/>
</dbReference>
<dbReference type="AlphaFoldDB" id="A0A5J6PVF4"/>
<dbReference type="Gene3D" id="3.30.1480.10">
    <property type="entry name" value="NusA, N-terminal domain"/>
    <property type="match status" value="1"/>
</dbReference>
<dbReference type="InterPro" id="IPR009019">
    <property type="entry name" value="KH_sf_prok-type"/>
</dbReference>
<comment type="subcellular location">
    <subcellularLocation>
        <location evidence="7">Cytoplasm</location>
    </subcellularLocation>
</comment>
<keyword evidence="4 7" id="KW-0694">RNA-binding</keyword>
<dbReference type="InterPro" id="IPR003029">
    <property type="entry name" value="S1_domain"/>
</dbReference>
<dbReference type="InterPro" id="IPR010214">
    <property type="entry name" value="Tscrpt_termin_fac_NusA_C_rpt"/>
</dbReference>
<dbReference type="InterPro" id="IPR013735">
    <property type="entry name" value="TF_NusA_N"/>
</dbReference>
<dbReference type="PROSITE" id="PS50084">
    <property type="entry name" value="KH_TYPE_1"/>
    <property type="match status" value="1"/>
</dbReference>
<evidence type="ECO:0000256" key="4">
    <source>
        <dbReference type="ARBA" id="ARBA00022884"/>
    </source>
</evidence>
<evidence type="ECO:0000256" key="1">
    <source>
        <dbReference type="ARBA" id="ARBA00022472"/>
    </source>
</evidence>
<dbReference type="InterPro" id="IPR015946">
    <property type="entry name" value="KH_dom-like_a/b"/>
</dbReference>
<dbReference type="InterPro" id="IPR010995">
    <property type="entry name" value="DNA_repair_Rad51/TF_NusA_a-hlx"/>
</dbReference>
<dbReference type="NCBIfam" id="TIGR01954">
    <property type="entry name" value="nusA_Cterm_rpt"/>
    <property type="match status" value="2"/>
</dbReference>
<evidence type="ECO:0000259" key="8">
    <source>
        <dbReference type="PROSITE" id="PS50126"/>
    </source>
</evidence>
<dbReference type="SUPFAM" id="SSF69705">
    <property type="entry name" value="Transcription factor NusA, N-terminal domain"/>
    <property type="match status" value="1"/>
</dbReference>
<dbReference type="InterPro" id="IPR010213">
    <property type="entry name" value="TF_NusA"/>
</dbReference>
<dbReference type="CDD" id="cd02134">
    <property type="entry name" value="KH-II_NusA_rpt1"/>
    <property type="match status" value="1"/>
</dbReference>
<dbReference type="SUPFAM" id="SSF54814">
    <property type="entry name" value="Prokaryotic type KH domain (KH-domain type II)"/>
    <property type="match status" value="2"/>
</dbReference>
<dbReference type="KEGG" id="nzl:D0T92_09280"/>
<evidence type="ECO:0000256" key="6">
    <source>
        <dbReference type="ARBA" id="ARBA00023163"/>
    </source>
</evidence>
<sequence>MSREMLQLAEALASEKNVDPEVVFSALEFALSTAAKKKANREHMDVRVEINRDNGEYKTFRRWLIVADEDYTYPDVEKTIEEIQEEIPGTTIQIGEYYEEPLENEGFGRQAAQTAKQIILQRIRDAEREQILEAFLGRKEDIVMGTVKRVERHGVIIEIGKLDALLPRDQMIPRENFRTGDRVRALFLRVDEIGASGRKQVILSRTSRDFLVKLFAMEVPEIEDGLLEIKEAARDPGHRAKIAVKANDQRIDPQGTCIGVRGSRVNAVTNELSGERIDVVLWSPETAQFVINALSPAEVTRILIDEDSHSVDVIVAEDQLALAIGRGGQNVRLAADLTGWQLNIMTVEEADERHQAEDAAIRDLFMKHMNLDEETADILVQEGFSTLEEVGYVPAAELLEIEGFDEETVELLRARARDAMLTLAIASEEKFGDVEESMRNLEGVDQDMLRDLAQIGITTRDDLAELAVDELIEITGVNEETAKKVILAAREHWFTEEENEGGEA</sequence>
<dbReference type="Gene3D" id="3.30.300.20">
    <property type="match status" value="2"/>
</dbReference>
<dbReference type="InterPro" id="IPR030842">
    <property type="entry name" value="TF_NusA_bacterial"/>
</dbReference>
<keyword evidence="5 7" id="KW-0805">Transcription regulation</keyword>
<comment type="subunit">
    <text evidence="7">Monomer. Binds directly to the core enzyme of the DNA-dependent RNA polymerase and to nascent RNA.</text>
</comment>
<evidence type="ECO:0000256" key="2">
    <source>
        <dbReference type="ARBA" id="ARBA00022490"/>
    </source>
</evidence>
<dbReference type="FunFam" id="1.10.150.20:FF:000018">
    <property type="entry name" value="Transcription termination/antitermination protein NusA"/>
    <property type="match status" value="1"/>
</dbReference>
<dbReference type="PROSITE" id="PS50126">
    <property type="entry name" value="S1"/>
    <property type="match status" value="1"/>
</dbReference>
<keyword evidence="6 7" id="KW-0804">Transcription</keyword>
<dbReference type="GO" id="GO:0005829">
    <property type="term" value="C:cytosol"/>
    <property type="evidence" value="ECO:0007669"/>
    <property type="project" value="TreeGrafter"/>
</dbReference>
<dbReference type="SMART" id="SM00322">
    <property type="entry name" value="KH"/>
    <property type="match status" value="3"/>
</dbReference>
<dbReference type="FunFam" id="3.30.300.20:FF:000005">
    <property type="entry name" value="Transcription termination/antitermination protein NusA"/>
    <property type="match status" value="1"/>
</dbReference>
<name>A0A5J6PVF4_9NEIS</name>
<dbReference type="SUPFAM" id="SSF47794">
    <property type="entry name" value="Rad51 N-terminal domain-like"/>
    <property type="match status" value="2"/>
</dbReference>
<dbReference type="Gene3D" id="2.40.50.140">
    <property type="entry name" value="Nucleic acid-binding proteins"/>
    <property type="match status" value="1"/>
</dbReference>
<dbReference type="PANTHER" id="PTHR22648:SF0">
    <property type="entry name" value="TRANSCRIPTION TERMINATION_ANTITERMINATION PROTEIN NUSA"/>
    <property type="match status" value="1"/>
</dbReference>
<keyword evidence="3 7" id="KW-0889">Transcription antitermination</keyword>
<dbReference type="SMART" id="SM00316">
    <property type="entry name" value="S1"/>
    <property type="match status" value="1"/>
</dbReference>
<keyword evidence="10" id="KW-1185">Reference proteome</keyword>
<dbReference type="InterPro" id="IPR025249">
    <property type="entry name" value="TF_NusA_KH_1st"/>
</dbReference>
<evidence type="ECO:0000256" key="7">
    <source>
        <dbReference type="HAMAP-Rule" id="MF_00945"/>
    </source>
</evidence>
<dbReference type="FunFam" id="3.30.1480.10:FF:000006">
    <property type="entry name" value="Transcription termination/antitermination protein NusA"/>
    <property type="match status" value="1"/>
</dbReference>
<organism evidence="9 10">
    <name type="scientific">Neisseria zalophi</name>
    <dbReference type="NCBI Taxonomy" id="640030"/>
    <lineage>
        <taxon>Bacteria</taxon>
        <taxon>Pseudomonadati</taxon>
        <taxon>Pseudomonadota</taxon>
        <taxon>Betaproteobacteria</taxon>
        <taxon>Neisseriales</taxon>
        <taxon>Neisseriaceae</taxon>
        <taxon>Neisseria</taxon>
    </lineage>
</organism>
<dbReference type="RefSeq" id="WP_151052209.1">
    <property type="nucleotide sequence ID" value="NZ_CP031700.1"/>
</dbReference>
<dbReference type="CDD" id="cd04455">
    <property type="entry name" value="S1_NusA"/>
    <property type="match status" value="1"/>
</dbReference>
<dbReference type="Pfam" id="PF08529">
    <property type="entry name" value="NusA_N"/>
    <property type="match status" value="1"/>
</dbReference>
<dbReference type="InterPro" id="IPR004087">
    <property type="entry name" value="KH_dom"/>
</dbReference>
<dbReference type="GO" id="GO:0000166">
    <property type="term" value="F:nucleotide binding"/>
    <property type="evidence" value="ECO:0007669"/>
    <property type="project" value="InterPro"/>
</dbReference>
<dbReference type="InterPro" id="IPR058582">
    <property type="entry name" value="KH_NusA_2nd"/>
</dbReference>
<dbReference type="EMBL" id="CP031700">
    <property type="protein sequence ID" value="QEY26699.1"/>
    <property type="molecule type" value="Genomic_DNA"/>
</dbReference>
<dbReference type="Pfam" id="PF00575">
    <property type="entry name" value="S1"/>
    <property type="match status" value="1"/>
</dbReference>
<evidence type="ECO:0000313" key="10">
    <source>
        <dbReference type="Proteomes" id="UP000325713"/>
    </source>
</evidence>